<dbReference type="InterPro" id="IPR010730">
    <property type="entry name" value="HET"/>
</dbReference>
<feature type="non-terminal residue" evidence="2">
    <location>
        <position position="1"/>
    </location>
</feature>
<evidence type="ECO:0000313" key="3">
    <source>
        <dbReference type="Proteomes" id="UP000800036"/>
    </source>
</evidence>
<reference evidence="2" key="1">
    <citation type="journal article" date="2020" name="Stud. Mycol.">
        <title>101 Dothideomycetes genomes: a test case for predicting lifestyles and emergence of pathogens.</title>
        <authorList>
            <person name="Haridas S."/>
            <person name="Albert R."/>
            <person name="Binder M."/>
            <person name="Bloem J."/>
            <person name="Labutti K."/>
            <person name="Salamov A."/>
            <person name="Andreopoulos B."/>
            <person name="Baker S."/>
            <person name="Barry K."/>
            <person name="Bills G."/>
            <person name="Bluhm B."/>
            <person name="Cannon C."/>
            <person name="Castanera R."/>
            <person name="Culley D."/>
            <person name="Daum C."/>
            <person name="Ezra D."/>
            <person name="Gonzalez J."/>
            <person name="Henrissat B."/>
            <person name="Kuo A."/>
            <person name="Liang C."/>
            <person name="Lipzen A."/>
            <person name="Lutzoni F."/>
            <person name="Magnuson J."/>
            <person name="Mondo S."/>
            <person name="Nolan M."/>
            <person name="Ohm R."/>
            <person name="Pangilinan J."/>
            <person name="Park H.-J."/>
            <person name="Ramirez L."/>
            <person name="Alfaro M."/>
            <person name="Sun H."/>
            <person name="Tritt A."/>
            <person name="Yoshinaga Y."/>
            <person name="Zwiers L.-H."/>
            <person name="Turgeon B."/>
            <person name="Goodwin S."/>
            <person name="Spatafora J."/>
            <person name="Crous P."/>
            <person name="Grigoriev I."/>
        </authorList>
    </citation>
    <scope>NUCLEOTIDE SEQUENCE</scope>
    <source>
        <strain evidence="2">CBS 107.79</strain>
    </source>
</reference>
<name>A0A6A5V584_9PLEO</name>
<accession>A0A6A5V584</accession>
<dbReference type="AlphaFoldDB" id="A0A6A5V584"/>
<feature type="domain" description="Heterokaryon incompatibility" evidence="1">
    <location>
        <begin position="1"/>
        <end position="163"/>
    </location>
</feature>
<dbReference type="Proteomes" id="UP000800036">
    <property type="component" value="Unassembled WGS sequence"/>
</dbReference>
<sequence length="175" mass="19919">ALSYTWGSEEDLLEINVFGSGNATSRDVTHLSVTRNLAGALRHLRANRPMYLWIDALYINQKDDAEKSIQVANMSGIYSNVDNVIVWLGTEDAASMEGFHYFRYRGMSVEVDFRTGELHKVTGAWDTDFADMNIVLLVRSGQWKAIRALINRPWFSRLWIHQEIALARRATVILG</sequence>
<protein>
    <submittedName>
        <fullName evidence="2">Heterokaryon incompatibility</fullName>
    </submittedName>
</protein>
<dbReference type="InterPro" id="IPR052895">
    <property type="entry name" value="HetReg/Transcr_Mod"/>
</dbReference>
<dbReference type="OrthoDB" id="4850726at2759"/>
<dbReference type="PANTHER" id="PTHR24148">
    <property type="entry name" value="ANKYRIN REPEAT DOMAIN-CONTAINING PROTEIN 39 HOMOLOG-RELATED"/>
    <property type="match status" value="1"/>
</dbReference>
<dbReference type="EMBL" id="ML976685">
    <property type="protein sequence ID" value="KAF1972613.1"/>
    <property type="molecule type" value="Genomic_DNA"/>
</dbReference>
<dbReference type="Pfam" id="PF06985">
    <property type="entry name" value="HET"/>
    <property type="match status" value="1"/>
</dbReference>
<dbReference type="PANTHER" id="PTHR24148:SF64">
    <property type="entry name" value="HETEROKARYON INCOMPATIBILITY DOMAIN-CONTAINING PROTEIN"/>
    <property type="match status" value="1"/>
</dbReference>
<organism evidence="2 3">
    <name type="scientific">Bimuria novae-zelandiae CBS 107.79</name>
    <dbReference type="NCBI Taxonomy" id="1447943"/>
    <lineage>
        <taxon>Eukaryota</taxon>
        <taxon>Fungi</taxon>
        <taxon>Dikarya</taxon>
        <taxon>Ascomycota</taxon>
        <taxon>Pezizomycotina</taxon>
        <taxon>Dothideomycetes</taxon>
        <taxon>Pleosporomycetidae</taxon>
        <taxon>Pleosporales</taxon>
        <taxon>Massarineae</taxon>
        <taxon>Didymosphaeriaceae</taxon>
        <taxon>Bimuria</taxon>
    </lineage>
</organism>
<gene>
    <name evidence="2" type="ORF">BU23DRAFT_437953</name>
</gene>
<evidence type="ECO:0000259" key="1">
    <source>
        <dbReference type="Pfam" id="PF06985"/>
    </source>
</evidence>
<keyword evidence="3" id="KW-1185">Reference proteome</keyword>
<feature type="non-terminal residue" evidence="2">
    <location>
        <position position="175"/>
    </location>
</feature>
<proteinExistence type="predicted"/>
<evidence type="ECO:0000313" key="2">
    <source>
        <dbReference type="EMBL" id="KAF1972613.1"/>
    </source>
</evidence>